<evidence type="ECO:0000313" key="2">
    <source>
        <dbReference type="Proteomes" id="UP001501624"/>
    </source>
</evidence>
<evidence type="ECO:0000313" key="1">
    <source>
        <dbReference type="EMBL" id="GAA3802012.1"/>
    </source>
</evidence>
<gene>
    <name evidence="1" type="ORF">GCM10022380_19390</name>
</gene>
<comment type="caution">
    <text evidence="1">The sequence shown here is derived from an EMBL/GenBank/DDBJ whole genome shotgun (WGS) entry which is preliminary data.</text>
</comment>
<keyword evidence="2" id="KW-1185">Reference proteome</keyword>
<dbReference type="EMBL" id="BAABCM010000002">
    <property type="protein sequence ID" value="GAA3802012.1"/>
    <property type="molecule type" value="Genomic_DNA"/>
</dbReference>
<dbReference type="RefSeq" id="WP_237335594.1">
    <property type="nucleotide sequence ID" value="NZ_BAABCM010000002.1"/>
</dbReference>
<organism evidence="1 2">
    <name type="scientific">Amycolatopsis tucumanensis</name>
    <dbReference type="NCBI Taxonomy" id="401106"/>
    <lineage>
        <taxon>Bacteria</taxon>
        <taxon>Bacillati</taxon>
        <taxon>Actinomycetota</taxon>
        <taxon>Actinomycetes</taxon>
        <taxon>Pseudonocardiales</taxon>
        <taxon>Pseudonocardiaceae</taxon>
        <taxon>Amycolatopsis</taxon>
    </lineage>
</organism>
<name>A0ABP7HUR5_9PSEU</name>
<sequence>MTEAWTRGGYYVQTSADVETATRIARAVLGHEPEVRRTNLRVGFLQADADQNLLAPVWFTCRAEVDLGYQRREARKITWALRRRLHHARRRYSAPLRFRV</sequence>
<accession>A0ABP7HUR5</accession>
<proteinExistence type="predicted"/>
<dbReference type="Proteomes" id="UP001501624">
    <property type="component" value="Unassembled WGS sequence"/>
</dbReference>
<reference evidence="2" key="1">
    <citation type="journal article" date="2019" name="Int. J. Syst. Evol. Microbiol.">
        <title>The Global Catalogue of Microorganisms (GCM) 10K type strain sequencing project: providing services to taxonomists for standard genome sequencing and annotation.</title>
        <authorList>
            <consortium name="The Broad Institute Genomics Platform"/>
            <consortium name="The Broad Institute Genome Sequencing Center for Infectious Disease"/>
            <person name="Wu L."/>
            <person name="Ma J."/>
        </authorList>
    </citation>
    <scope>NUCLEOTIDE SEQUENCE [LARGE SCALE GENOMIC DNA]</scope>
    <source>
        <strain evidence="2">JCM 17017</strain>
    </source>
</reference>
<protein>
    <submittedName>
        <fullName evidence="1">Uncharacterized protein</fullName>
    </submittedName>
</protein>